<reference evidence="1 2" key="1">
    <citation type="submission" date="2016-12" db="EMBL/GenBank/DDBJ databases">
        <title>The draft genome sequence of Actinophytocola xinjiangensis.</title>
        <authorList>
            <person name="Wang W."/>
            <person name="Yuan L."/>
        </authorList>
    </citation>
    <scope>NUCLEOTIDE SEQUENCE [LARGE SCALE GENOMIC DNA]</scope>
    <source>
        <strain evidence="1 2">CGMCC 4.4663</strain>
    </source>
</reference>
<evidence type="ECO:0008006" key="3">
    <source>
        <dbReference type="Google" id="ProtNLM"/>
    </source>
</evidence>
<evidence type="ECO:0000313" key="2">
    <source>
        <dbReference type="Proteomes" id="UP000185696"/>
    </source>
</evidence>
<dbReference type="InterPro" id="IPR029063">
    <property type="entry name" value="SAM-dependent_MTases_sf"/>
</dbReference>
<dbReference type="Proteomes" id="UP000185696">
    <property type="component" value="Unassembled WGS sequence"/>
</dbReference>
<dbReference type="Gene3D" id="3.40.50.150">
    <property type="entry name" value="Vaccinia Virus protein VP39"/>
    <property type="match status" value="1"/>
</dbReference>
<organism evidence="1 2">
    <name type="scientific">Actinophytocola xinjiangensis</name>
    <dbReference type="NCBI Taxonomy" id="485602"/>
    <lineage>
        <taxon>Bacteria</taxon>
        <taxon>Bacillati</taxon>
        <taxon>Actinomycetota</taxon>
        <taxon>Actinomycetes</taxon>
        <taxon>Pseudonocardiales</taxon>
        <taxon>Pseudonocardiaceae</taxon>
    </lineage>
</organism>
<dbReference type="EMBL" id="MSIF01000001">
    <property type="protein sequence ID" value="OLF14441.1"/>
    <property type="molecule type" value="Genomic_DNA"/>
</dbReference>
<dbReference type="SUPFAM" id="SSF53335">
    <property type="entry name" value="S-adenosyl-L-methionine-dependent methyltransferases"/>
    <property type="match status" value="1"/>
</dbReference>
<dbReference type="OrthoDB" id="3760285at2"/>
<dbReference type="InterPro" id="IPR030807">
    <property type="entry name" value="Methyltran_NanM"/>
</dbReference>
<name>A0A7Z1B1L8_9PSEU</name>
<dbReference type="RefSeq" id="WP_075131389.1">
    <property type="nucleotide sequence ID" value="NZ_MSIF01000001.1"/>
</dbReference>
<dbReference type="AlphaFoldDB" id="A0A7Z1B1L8"/>
<sequence>MTTHQFGASPLWARYSQTTVTEELATDLTEFKSSPENKLSMWDPAVNGVRYVRSLIFHIGMALSEQNLTRLRAINNRRVGSPITVHINGEPMCMDYLLGVHELDFIAPHVALDGARVLEIGAGFGRTCHTLLSNHDIASYTIVDLPSTLALSRAYLTEVLTPEQLSRMSFVTIDEAEALFAVSRFDLAINIDSFAEMTPETVTSYLAAIDGTCRWFYSVNPVGKYYDPTLDGHSYGPELVNMAMATGPRTLHEVIDISHSDQVRAKVPAYLDAYRPGAAWQSVADDHHLAYTHYWQGLFRKA</sequence>
<proteinExistence type="predicted"/>
<accession>A0A7Z1B1L8</accession>
<protein>
    <recommendedName>
        <fullName evidence="3">Sugar O-methyltransferase</fullName>
    </recommendedName>
</protein>
<comment type="caution">
    <text evidence="1">The sequence shown here is derived from an EMBL/GenBank/DDBJ whole genome shotgun (WGS) entry which is preliminary data.</text>
</comment>
<evidence type="ECO:0000313" key="1">
    <source>
        <dbReference type="EMBL" id="OLF14441.1"/>
    </source>
</evidence>
<dbReference type="NCBIfam" id="TIGR04371">
    <property type="entry name" value="methyltran_NanM"/>
    <property type="match status" value="1"/>
</dbReference>
<keyword evidence="2" id="KW-1185">Reference proteome</keyword>
<gene>
    <name evidence="1" type="ORF">BLA60_04810</name>
</gene>